<protein>
    <submittedName>
        <fullName evidence="1">Structural protein</fullName>
    </submittedName>
</protein>
<evidence type="ECO:0000313" key="1">
    <source>
        <dbReference type="EMBL" id="BES79972.1"/>
    </source>
</evidence>
<sequence length="638" mass="74778">MTLASVSFDDLIDCNDSNDKYSNNKFDNLVRLNNQLPLKYSKSATEAALKGTFNNLCKRYKYVFDSEDIKESYYQNLKDVLNYNISVHENDNEIVLVLTFGANRLKTYDEAVREKEETVPQYNPFKEYNYKYDSPRVGYHFNKHTGLFSFLIENDYDPVTDVPVFSSVDVMVIINVLNQSYGNFKLFYGYDGFTHNRINYKFTDSYRKHKLNFMYGLMKSNMYANCLPFMNKDALFIGRSTMDRSLELHNLIVSAHPYTVQFIKKYKFCITSEGHIGEHRYEQILQVDSLIKSGIKVNDDKFLSIILDKGSKVKFPKYIKKYLSFLPSRFRLFRSDILELISDKIGFYISSMNSDYDIQFSKPELLPRTRKEIQFLKLMKYVVRRSSYDNFINITPIDNIKLFTKKHFGKYKDDIKENFLNDYYNFLNKLLKCRNRGVDDPDNSMIITRSFSSVIRCSIYYHENINRISLLTNQLLTDRLGVSSSEWYEVIPSYVTRSGVSVTNITTESGLKMEGMQMSHCVGGYTHSCITGKSFVFSLREVDNEKSRSTLEIRLGSNKKYYVNQNYTYNNRNPSQKLIDAGNEIANKMNKMFPSADHQYELSNKYITDDQFYKVHDRNLLPEEVDQVLREFRGLIDA</sequence>
<organism evidence="1 2">
    <name type="scientific">Yersinia phage vB_Yru_GN1</name>
    <dbReference type="NCBI Taxonomy" id="3074381"/>
    <lineage>
        <taxon>Viruses</taxon>
        <taxon>Duplodnaviria</taxon>
        <taxon>Heunggongvirae</taxon>
        <taxon>Uroviricota</taxon>
        <taxon>Caudoviricetes</taxon>
        <taxon>Caudoviricetes incertae sedis</taxon>
        <taxon>Sepahanvirus</taxon>
        <taxon>Sepahanvirus vB-Yru-GN1</taxon>
    </lineage>
</organism>
<dbReference type="EMBL" id="LC779065">
    <property type="protein sequence ID" value="BES79972.1"/>
    <property type="molecule type" value="Genomic_DNA"/>
</dbReference>
<name>A0AA86J0Q7_9CAUD</name>
<accession>A0AA86J0Q7</accession>
<proteinExistence type="predicted"/>
<dbReference type="Proteomes" id="UP001304813">
    <property type="component" value="Segment"/>
</dbReference>
<keyword evidence="2" id="KW-1185">Reference proteome</keyword>
<reference evidence="1 2" key="1">
    <citation type="submission" date="2023-09" db="EMBL/GenBank/DDBJ databases">
        <title>Analysis of phage genome (vB_Yru_GN1) of the bacterium (Yersinia ruckeri).</title>
        <authorList>
            <person name="Ganjoor M.S."/>
            <person name="Bouzari M."/>
            <person name="Soleimani-Delfan A."/>
        </authorList>
    </citation>
    <scope>NUCLEOTIDE SEQUENCE [LARGE SCALE GENOMIC DNA]</scope>
    <source>
        <strain evidence="2">vB_Yru_GN1</strain>
    </source>
</reference>
<evidence type="ECO:0000313" key="2">
    <source>
        <dbReference type="Proteomes" id="UP001304813"/>
    </source>
</evidence>